<dbReference type="Proteomes" id="UP000631114">
    <property type="component" value="Unassembled WGS sequence"/>
</dbReference>
<gene>
    <name evidence="3" type="ORF">IFM89_006449</name>
</gene>
<feature type="region of interest" description="Disordered" evidence="2">
    <location>
        <begin position="1"/>
        <end position="41"/>
    </location>
</feature>
<protein>
    <submittedName>
        <fullName evidence="3">Uncharacterized protein</fullName>
    </submittedName>
</protein>
<sequence length="155" mass="16115">MNSTASTLARHISSSHSPPQRVHPSDSTSCTARTAPKAATTTKVLSRRQSLLMLTTTITALTSTAMKAKAEDIGLFGLRKKLKKVEEEAEEIVKEGVETAEKGLETAEMEIVGAEKELETVLAFGGLAQAGVVAGAEAVGVLIATSVVNGILGPD</sequence>
<accession>A0A835IN34</accession>
<keyword evidence="4" id="KW-1185">Reference proteome</keyword>
<feature type="coiled-coil region" evidence="1">
    <location>
        <begin position="75"/>
        <end position="117"/>
    </location>
</feature>
<dbReference type="EMBL" id="JADFTS010000002">
    <property type="protein sequence ID" value="KAF9619262.1"/>
    <property type="molecule type" value="Genomic_DNA"/>
</dbReference>
<evidence type="ECO:0000256" key="1">
    <source>
        <dbReference type="SAM" id="Coils"/>
    </source>
</evidence>
<dbReference type="PANTHER" id="PTHR36734">
    <property type="entry name" value="YCF37-LIKE PROTEIN"/>
    <property type="match status" value="1"/>
</dbReference>
<feature type="compositionally biased region" description="Polar residues" evidence="2">
    <location>
        <begin position="1"/>
        <end position="18"/>
    </location>
</feature>
<keyword evidence="1" id="KW-0175">Coiled coil</keyword>
<organism evidence="3 4">
    <name type="scientific">Coptis chinensis</name>
    <dbReference type="NCBI Taxonomy" id="261450"/>
    <lineage>
        <taxon>Eukaryota</taxon>
        <taxon>Viridiplantae</taxon>
        <taxon>Streptophyta</taxon>
        <taxon>Embryophyta</taxon>
        <taxon>Tracheophyta</taxon>
        <taxon>Spermatophyta</taxon>
        <taxon>Magnoliopsida</taxon>
        <taxon>Ranunculales</taxon>
        <taxon>Ranunculaceae</taxon>
        <taxon>Coptidoideae</taxon>
        <taxon>Coptis</taxon>
    </lineage>
</organism>
<dbReference type="OrthoDB" id="782330at2759"/>
<evidence type="ECO:0000313" key="3">
    <source>
        <dbReference type="EMBL" id="KAF9619262.1"/>
    </source>
</evidence>
<evidence type="ECO:0000256" key="2">
    <source>
        <dbReference type="SAM" id="MobiDB-lite"/>
    </source>
</evidence>
<evidence type="ECO:0000313" key="4">
    <source>
        <dbReference type="Proteomes" id="UP000631114"/>
    </source>
</evidence>
<feature type="compositionally biased region" description="Low complexity" evidence="2">
    <location>
        <begin position="31"/>
        <end position="41"/>
    </location>
</feature>
<name>A0A835IN34_9MAGN</name>
<dbReference type="AlphaFoldDB" id="A0A835IN34"/>
<comment type="caution">
    <text evidence="3">The sequence shown here is derived from an EMBL/GenBank/DDBJ whole genome shotgun (WGS) entry which is preliminary data.</text>
</comment>
<dbReference type="PANTHER" id="PTHR36734:SF1">
    <property type="entry name" value="OS02G0815300 PROTEIN"/>
    <property type="match status" value="1"/>
</dbReference>
<dbReference type="GO" id="GO:0009534">
    <property type="term" value="C:chloroplast thylakoid"/>
    <property type="evidence" value="ECO:0007669"/>
    <property type="project" value="TreeGrafter"/>
</dbReference>
<proteinExistence type="predicted"/>
<reference evidence="3 4" key="1">
    <citation type="submission" date="2020-10" db="EMBL/GenBank/DDBJ databases">
        <title>The Coptis chinensis genome and diversification of protoberbering-type alkaloids.</title>
        <authorList>
            <person name="Wang B."/>
            <person name="Shu S."/>
            <person name="Song C."/>
            <person name="Liu Y."/>
        </authorList>
    </citation>
    <scope>NUCLEOTIDE SEQUENCE [LARGE SCALE GENOMIC DNA]</scope>
    <source>
        <strain evidence="3">HL-2020</strain>
        <tissue evidence="3">Leaf</tissue>
    </source>
</reference>